<dbReference type="Proteomes" id="UP000321301">
    <property type="component" value="Unassembled WGS sequence"/>
</dbReference>
<dbReference type="EMBL" id="BJYV01000012">
    <property type="protein sequence ID" value="GEO22081.1"/>
    <property type="molecule type" value="Genomic_DNA"/>
</dbReference>
<sequence length="167" mass="19049">MISRPIYELNNSENSKQFHATMKKSIIILIIAFINISSGFAQDWQTDFSKAKELATKEKKPIILVFQGSDWCAPCIKLSREIWTTETFIAYAKDNYIMFQADFPRKKKNALPEKQATANAKLAEKYDKEGVFPLVVVLDNKGTLLGETGYKKITPKAYIQELNSFVK</sequence>
<accession>A0A512CCZ1</accession>
<proteinExistence type="predicted"/>
<protein>
    <recommendedName>
        <fullName evidence="3">Thioredoxin domain-containing protein</fullName>
    </recommendedName>
</protein>
<gene>
    <name evidence="1" type="ORF">CQA01_26150</name>
</gene>
<reference evidence="1 2" key="1">
    <citation type="submission" date="2019-07" db="EMBL/GenBank/DDBJ databases">
        <title>Whole genome shotgun sequence of Cyclobacterium qasimii NBRC 106168.</title>
        <authorList>
            <person name="Hosoyama A."/>
            <person name="Uohara A."/>
            <person name="Ohji S."/>
            <person name="Ichikawa N."/>
        </authorList>
    </citation>
    <scope>NUCLEOTIDE SEQUENCE [LARGE SCALE GENOMIC DNA]</scope>
    <source>
        <strain evidence="1 2">NBRC 106168</strain>
    </source>
</reference>
<dbReference type="Pfam" id="PF13899">
    <property type="entry name" value="Thioredoxin_7"/>
    <property type="match status" value="1"/>
</dbReference>
<keyword evidence="2" id="KW-1185">Reference proteome</keyword>
<comment type="caution">
    <text evidence="1">The sequence shown here is derived from an EMBL/GenBank/DDBJ whole genome shotgun (WGS) entry which is preliminary data.</text>
</comment>
<name>A0A512CCZ1_9BACT</name>
<dbReference type="Gene3D" id="3.40.30.10">
    <property type="entry name" value="Glutaredoxin"/>
    <property type="match status" value="1"/>
</dbReference>
<evidence type="ECO:0008006" key="3">
    <source>
        <dbReference type="Google" id="ProtNLM"/>
    </source>
</evidence>
<evidence type="ECO:0000313" key="2">
    <source>
        <dbReference type="Proteomes" id="UP000321301"/>
    </source>
</evidence>
<dbReference type="SUPFAM" id="SSF52833">
    <property type="entry name" value="Thioredoxin-like"/>
    <property type="match status" value="1"/>
</dbReference>
<evidence type="ECO:0000313" key="1">
    <source>
        <dbReference type="EMBL" id="GEO22081.1"/>
    </source>
</evidence>
<dbReference type="InterPro" id="IPR036249">
    <property type="entry name" value="Thioredoxin-like_sf"/>
</dbReference>
<dbReference type="AlphaFoldDB" id="A0A512CCZ1"/>
<organism evidence="1 2">
    <name type="scientific">Cyclobacterium qasimii</name>
    <dbReference type="NCBI Taxonomy" id="1350429"/>
    <lineage>
        <taxon>Bacteria</taxon>
        <taxon>Pseudomonadati</taxon>
        <taxon>Bacteroidota</taxon>
        <taxon>Cytophagia</taxon>
        <taxon>Cytophagales</taxon>
        <taxon>Cyclobacteriaceae</taxon>
        <taxon>Cyclobacterium</taxon>
    </lineage>
</organism>